<dbReference type="EMBL" id="JXLP01000001">
    <property type="protein sequence ID" value="KIL80788.1"/>
    <property type="molecule type" value="Genomic_DNA"/>
</dbReference>
<evidence type="ECO:0000256" key="1">
    <source>
        <dbReference type="SAM" id="Coils"/>
    </source>
</evidence>
<evidence type="ECO:0000313" key="3">
    <source>
        <dbReference type="Proteomes" id="UP000031982"/>
    </source>
</evidence>
<gene>
    <name evidence="2" type="ORF">SD77_0636</name>
</gene>
<accession>A0ABR5B1B4</accession>
<dbReference type="Proteomes" id="UP000031982">
    <property type="component" value="Unassembled WGS sequence"/>
</dbReference>
<proteinExistence type="predicted"/>
<keyword evidence="1" id="KW-0175">Coiled coil</keyword>
<evidence type="ECO:0000313" key="2">
    <source>
        <dbReference type="EMBL" id="KIL80788.1"/>
    </source>
</evidence>
<feature type="coiled-coil region" evidence="1">
    <location>
        <begin position="446"/>
        <end position="487"/>
    </location>
</feature>
<protein>
    <submittedName>
        <fullName evidence="2">Uncharacterized protein</fullName>
    </submittedName>
</protein>
<organism evidence="2 3">
    <name type="scientific">Bacillus badius</name>
    <dbReference type="NCBI Taxonomy" id="1455"/>
    <lineage>
        <taxon>Bacteria</taxon>
        <taxon>Bacillati</taxon>
        <taxon>Bacillota</taxon>
        <taxon>Bacilli</taxon>
        <taxon>Bacillales</taxon>
        <taxon>Bacillaceae</taxon>
        <taxon>Pseudobacillus</taxon>
    </lineage>
</organism>
<feature type="coiled-coil region" evidence="1">
    <location>
        <begin position="317"/>
        <end position="385"/>
    </location>
</feature>
<keyword evidence="3" id="KW-1185">Reference proteome</keyword>
<reference evidence="2 3" key="1">
    <citation type="submission" date="2015-01" db="EMBL/GenBank/DDBJ databases">
        <title>Genome Assembly of Bacillus badius MTCC 1458.</title>
        <authorList>
            <person name="Verma A."/>
            <person name="Khatri I."/>
            <person name="Mual P."/>
            <person name="Subramanian S."/>
            <person name="Krishnamurthi S."/>
        </authorList>
    </citation>
    <scope>NUCLEOTIDE SEQUENCE [LARGE SCALE GENOMIC DNA]</scope>
    <source>
        <strain evidence="2 3">MTCC 1458</strain>
    </source>
</reference>
<sequence>MRFVYVMLHDLNFWDLVSSKTKDLVSKEQSAHFYEWLQKEADKLNVVKDEELQLDLLLELSKALKLPMRLLDDPYKVIKQCEEIIEEAFQQLQKQYKDFAKSFDQFPEKNKVEFLVHWEMTQLYRHMNAQKSKAEKEAAAMIWVDEMLAFIGQLPTYQQEQLKERIHLSEWTKAELHAALSDDPFLVFTAIVEKTGFGFYKYLLQCFSNTGQASAFAPQEAAYFSWMTNPDLLLSLIFKGGGILYRYQNLLFNKGLLPMVLFETMLPYLADQLSEEEQDEELAIINRSWNKRFDDYRNMLRSVNEKVQKQNDWKKGLSILEEELREVETVLRQTEAYNQQLHGKLTQQLKKDPARPYFGELSVRNNRLQEDLRRVEAKLAKQEKEKKGIIGAVSTFIKSSYYQTEKTQLEKKIDKVFNDMSALVLDKYHDYEPELVLEIHLSDDELVKLNSRKQEIQRKIDKFTEKLTEAKQQEKQMRSAIAEAEKQTYGLSQLYKAAMEEQTFSQHNER</sequence>
<name>A0ABR5B1B4_BACBA</name>
<comment type="caution">
    <text evidence="2">The sequence shown here is derived from an EMBL/GenBank/DDBJ whole genome shotgun (WGS) entry which is preliminary data.</text>
</comment>